<sequence length="199" mass="22370">MDSPKLQIKIFPVPSADWVGDVSIRCKKSSLEAVLSFYKSQSFLGFGGNSRAIKGKIFHSKTLRTIFEVDGHWDRTVTLKDIHNGKVTVLYDAKEVISKLNTPVVNDPKGLWPSESAVVWSELTQSILKGDWEKASAAKRGVEERQRSLRRERKSTGEDWVPKHFKLGNTKEGVWECWPIEQAVPPAPIIVPVSNQNDS</sequence>
<evidence type="ECO:0000256" key="1">
    <source>
        <dbReference type="ARBA" id="ARBA00008842"/>
    </source>
</evidence>
<dbReference type="EMBL" id="JANAVB010004640">
    <property type="protein sequence ID" value="KAJ6848153.1"/>
    <property type="molecule type" value="Genomic_DNA"/>
</dbReference>
<organism evidence="2 3">
    <name type="scientific">Iris pallida</name>
    <name type="common">Sweet iris</name>
    <dbReference type="NCBI Taxonomy" id="29817"/>
    <lineage>
        <taxon>Eukaryota</taxon>
        <taxon>Viridiplantae</taxon>
        <taxon>Streptophyta</taxon>
        <taxon>Embryophyta</taxon>
        <taxon>Tracheophyta</taxon>
        <taxon>Spermatophyta</taxon>
        <taxon>Magnoliopsida</taxon>
        <taxon>Liliopsida</taxon>
        <taxon>Asparagales</taxon>
        <taxon>Iridaceae</taxon>
        <taxon>Iridoideae</taxon>
        <taxon>Irideae</taxon>
        <taxon>Iris</taxon>
    </lineage>
</organism>
<dbReference type="AlphaFoldDB" id="A0AAX6I5G8"/>
<comment type="similarity">
    <text evidence="1">Belongs to the OSBP family.</text>
</comment>
<dbReference type="InterPro" id="IPR037239">
    <property type="entry name" value="OSBP_sf"/>
</dbReference>
<dbReference type="Pfam" id="PF01237">
    <property type="entry name" value="Oxysterol_BP"/>
    <property type="match status" value="1"/>
</dbReference>
<reference evidence="2" key="1">
    <citation type="journal article" date="2023" name="GigaByte">
        <title>Genome assembly of the bearded iris, Iris pallida Lam.</title>
        <authorList>
            <person name="Bruccoleri R.E."/>
            <person name="Oakeley E.J."/>
            <person name="Faust A.M.E."/>
            <person name="Altorfer M."/>
            <person name="Dessus-Babus S."/>
            <person name="Burckhardt D."/>
            <person name="Oertli M."/>
            <person name="Naumann U."/>
            <person name="Petersen F."/>
            <person name="Wong J."/>
        </authorList>
    </citation>
    <scope>NUCLEOTIDE SEQUENCE</scope>
    <source>
        <strain evidence="2">GSM-AAB239-AS_SAM_17_03QT</strain>
    </source>
</reference>
<dbReference type="Proteomes" id="UP001140949">
    <property type="component" value="Unassembled WGS sequence"/>
</dbReference>
<dbReference type="GO" id="GO:0016020">
    <property type="term" value="C:membrane"/>
    <property type="evidence" value="ECO:0007669"/>
    <property type="project" value="TreeGrafter"/>
</dbReference>
<dbReference type="GO" id="GO:0005829">
    <property type="term" value="C:cytosol"/>
    <property type="evidence" value="ECO:0007669"/>
    <property type="project" value="TreeGrafter"/>
</dbReference>
<dbReference type="Gene3D" id="3.30.70.3490">
    <property type="match status" value="1"/>
</dbReference>
<gene>
    <name evidence="2" type="ORF">M6B38_114890</name>
</gene>
<protein>
    <submittedName>
        <fullName evidence="2">Oxysterol-binding protein-related protein 4C-like</fullName>
    </submittedName>
</protein>
<dbReference type="SUPFAM" id="SSF144000">
    <property type="entry name" value="Oxysterol-binding protein-like"/>
    <property type="match status" value="1"/>
</dbReference>
<dbReference type="Gene3D" id="2.40.160.120">
    <property type="match status" value="1"/>
</dbReference>
<dbReference type="PANTHER" id="PTHR10972">
    <property type="entry name" value="OXYSTEROL-BINDING PROTEIN-RELATED"/>
    <property type="match status" value="1"/>
</dbReference>
<evidence type="ECO:0000313" key="3">
    <source>
        <dbReference type="Proteomes" id="UP001140949"/>
    </source>
</evidence>
<proteinExistence type="inferred from homology"/>
<dbReference type="InterPro" id="IPR000648">
    <property type="entry name" value="Oxysterol-bd"/>
</dbReference>
<reference evidence="2" key="2">
    <citation type="submission" date="2023-04" db="EMBL/GenBank/DDBJ databases">
        <authorList>
            <person name="Bruccoleri R.E."/>
            <person name="Oakeley E.J."/>
            <person name="Faust A.-M."/>
            <person name="Dessus-Babus S."/>
            <person name="Altorfer M."/>
            <person name="Burckhardt D."/>
            <person name="Oertli M."/>
            <person name="Naumann U."/>
            <person name="Petersen F."/>
            <person name="Wong J."/>
        </authorList>
    </citation>
    <scope>NUCLEOTIDE SEQUENCE</scope>
    <source>
        <strain evidence="2">GSM-AAB239-AS_SAM_17_03QT</strain>
        <tissue evidence="2">Leaf</tissue>
    </source>
</reference>
<comment type="caution">
    <text evidence="2">The sequence shown here is derived from an EMBL/GenBank/DDBJ whole genome shotgun (WGS) entry which is preliminary data.</text>
</comment>
<evidence type="ECO:0000313" key="2">
    <source>
        <dbReference type="EMBL" id="KAJ6848153.1"/>
    </source>
</evidence>
<dbReference type="GO" id="GO:0032934">
    <property type="term" value="F:sterol binding"/>
    <property type="evidence" value="ECO:0007669"/>
    <property type="project" value="TreeGrafter"/>
</dbReference>
<dbReference type="PANTHER" id="PTHR10972:SF102">
    <property type="entry name" value="OXYSTEROL-BINDING PROTEIN"/>
    <property type="match status" value="1"/>
</dbReference>
<accession>A0AAX6I5G8</accession>
<dbReference type="FunFam" id="3.30.70.3490:FF:000007">
    <property type="entry name" value="Oxysterol-binding protein-related protein 4B"/>
    <property type="match status" value="1"/>
</dbReference>
<name>A0AAX6I5G8_IRIPA</name>
<keyword evidence="3" id="KW-1185">Reference proteome</keyword>